<dbReference type="CDD" id="cd04301">
    <property type="entry name" value="NAT_SF"/>
    <property type="match status" value="1"/>
</dbReference>
<dbReference type="KEGG" id="cbw:RR42_m0305"/>
<accession>A0A0C4Y6J9</accession>
<proteinExistence type="predicted"/>
<dbReference type="Gene3D" id="3.40.630.30">
    <property type="match status" value="1"/>
</dbReference>
<evidence type="ECO:0000256" key="2">
    <source>
        <dbReference type="ARBA" id="ARBA00023315"/>
    </source>
</evidence>
<dbReference type="OrthoDB" id="8927617at2"/>
<dbReference type="Pfam" id="PF00583">
    <property type="entry name" value="Acetyltransf_1"/>
    <property type="match status" value="1"/>
</dbReference>
<evidence type="ECO:0000256" key="1">
    <source>
        <dbReference type="ARBA" id="ARBA00022679"/>
    </source>
</evidence>
<name>A0A0C4Y6J9_9BURK</name>
<dbReference type="Proteomes" id="UP000031843">
    <property type="component" value="Chromosome main"/>
</dbReference>
<dbReference type="InterPro" id="IPR050832">
    <property type="entry name" value="Bact_Acetyltransf"/>
</dbReference>
<dbReference type="PANTHER" id="PTHR43877">
    <property type="entry name" value="AMINOALKYLPHOSPHONATE N-ACETYLTRANSFERASE-RELATED-RELATED"/>
    <property type="match status" value="1"/>
</dbReference>
<dbReference type="STRING" id="68895.RR42_m0305"/>
<evidence type="ECO:0000313" key="4">
    <source>
        <dbReference type="EMBL" id="AJG17719.1"/>
    </source>
</evidence>
<dbReference type="PROSITE" id="PS51186">
    <property type="entry name" value="GNAT"/>
    <property type="match status" value="1"/>
</dbReference>
<dbReference type="GO" id="GO:0016747">
    <property type="term" value="F:acyltransferase activity, transferring groups other than amino-acyl groups"/>
    <property type="evidence" value="ECO:0007669"/>
    <property type="project" value="InterPro"/>
</dbReference>
<dbReference type="InterPro" id="IPR000182">
    <property type="entry name" value="GNAT_dom"/>
</dbReference>
<dbReference type="PANTHER" id="PTHR43877:SF2">
    <property type="entry name" value="AMINOALKYLPHOSPHONATE N-ACETYLTRANSFERASE-RELATED"/>
    <property type="match status" value="1"/>
</dbReference>
<dbReference type="EMBL" id="CP010536">
    <property type="protein sequence ID" value="AJG17719.1"/>
    <property type="molecule type" value="Genomic_DNA"/>
</dbReference>
<sequence>MTRDLRIRAAQPADWPAIAEVLEACGLASDDLDPSLALFHIAVLDGGIVGCAGAEGYGDTVVVRSVAVLPPYRDRGIASHMVSAMLMRARANGCTRAVLLSASCPSYFARYGFSLISADRLPPEVRASREFRQQEGALPLCMCCELK</sequence>
<dbReference type="SUPFAM" id="SSF55729">
    <property type="entry name" value="Acyl-CoA N-acyltransferases (Nat)"/>
    <property type="match status" value="1"/>
</dbReference>
<feature type="domain" description="N-acetyltransferase" evidence="3">
    <location>
        <begin position="5"/>
        <end position="132"/>
    </location>
</feature>
<evidence type="ECO:0000313" key="5">
    <source>
        <dbReference type="Proteomes" id="UP000031843"/>
    </source>
</evidence>
<protein>
    <submittedName>
        <fullName evidence="4">N-acetylglutamate synthase-related acetyltransferase</fullName>
    </submittedName>
</protein>
<reference evidence="4 5" key="1">
    <citation type="journal article" date="2015" name="Genome Announc.">
        <title>Complete Genome Sequence of Cupriavidus basilensis 4G11, Isolated from the Oak Ridge Field Research Center Site.</title>
        <authorList>
            <person name="Ray J."/>
            <person name="Waters R.J."/>
            <person name="Skerker J.M."/>
            <person name="Kuehl J.V."/>
            <person name="Price M.N."/>
            <person name="Huang J."/>
            <person name="Chakraborty R."/>
            <person name="Arkin A.P."/>
            <person name="Deutschbauer A."/>
        </authorList>
    </citation>
    <scope>NUCLEOTIDE SEQUENCE [LARGE SCALE GENOMIC DNA]</scope>
    <source>
        <strain evidence="4">4G11</strain>
    </source>
</reference>
<dbReference type="AlphaFoldDB" id="A0A0C4Y6J9"/>
<evidence type="ECO:0000259" key="3">
    <source>
        <dbReference type="PROSITE" id="PS51186"/>
    </source>
</evidence>
<keyword evidence="2" id="KW-0012">Acyltransferase</keyword>
<dbReference type="RefSeq" id="WP_043343206.1">
    <property type="nucleotide sequence ID" value="NZ_CP010536.1"/>
</dbReference>
<gene>
    <name evidence="4" type="ORF">RR42_m0305</name>
</gene>
<keyword evidence="5" id="KW-1185">Reference proteome</keyword>
<organism evidence="4 5">
    <name type="scientific">Cupriavidus basilensis</name>
    <dbReference type="NCBI Taxonomy" id="68895"/>
    <lineage>
        <taxon>Bacteria</taxon>
        <taxon>Pseudomonadati</taxon>
        <taxon>Pseudomonadota</taxon>
        <taxon>Betaproteobacteria</taxon>
        <taxon>Burkholderiales</taxon>
        <taxon>Burkholderiaceae</taxon>
        <taxon>Cupriavidus</taxon>
    </lineage>
</organism>
<keyword evidence="1 4" id="KW-0808">Transferase</keyword>
<dbReference type="InterPro" id="IPR016181">
    <property type="entry name" value="Acyl_CoA_acyltransferase"/>
</dbReference>